<dbReference type="PROSITE" id="PS00107">
    <property type="entry name" value="PROTEIN_KINASE_ATP"/>
    <property type="match status" value="1"/>
</dbReference>
<evidence type="ECO:0000256" key="9">
    <source>
        <dbReference type="ARBA" id="ARBA00048659"/>
    </source>
</evidence>
<evidence type="ECO:0000313" key="17">
    <source>
        <dbReference type="Proteomes" id="UP001302367"/>
    </source>
</evidence>
<evidence type="ECO:0000256" key="8">
    <source>
        <dbReference type="ARBA" id="ARBA00037982"/>
    </source>
</evidence>
<dbReference type="PANTHER" id="PTHR11042:SF160">
    <property type="entry name" value="EUKARYOTIC TRANSLATION INITIATION FACTOR 2-ALPHA KINASE 1"/>
    <property type="match status" value="1"/>
</dbReference>
<dbReference type="GO" id="GO:0005524">
    <property type="term" value="F:ATP binding"/>
    <property type="evidence" value="ECO:0007669"/>
    <property type="project" value="UniProtKB-UniRule"/>
</dbReference>
<evidence type="ECO:0000313" key="16">
    <source>
        <dbReference type="Proteomes" id="UP000230605"/>
    </source>
</evidence>
<evidence type="ECO:0000259" key="13">
    <source>
        <dbReference type="PROSITE" id="PS50011"/>
    </source>
</evidence>
<proteinExistence type="inferred from homology"/>
<dbReference type="GO" id="GO:0004694">
    <property type="term" value="F:eukaryotic translation initiation factor 2alpha kinase activity"/>
    <property type="evidence" value="ECO:0007669"/>
    <property type="project" value="TreeGrafter"/>
</dbReference>
<feature type="region of interest" description="Disordered" evidence="12">
    <location>
        <begin position="1"/>
        <end position="39"/>
    </location>
</feature>
<evidence type="ECO:0000256" key="4">
    <source>
        <dbReference type="ARBA" id="ARBA00022741"/>
    </source>
</evidence>
<dbReference type="AlphaFoldDB" id="A0A2G5HAJ1"/>
<keyword evidence="3" id="KW-0808">Transferase</keyword>
<dbReference type="Pfam" id="PF00069">
    <property type="entry name" value="Pkinase"/>
    <property type="match status" value="2"/>
</dbReference>
<dbReference type="InterPro" id="IPR050339">
    <property type="entry name" value="CC_SR_Kinase"/>
</dbReference>
<gene>
    <name evidence="14" type="ORF">CB0940_06806</name>
    <name evidence="15" type="ORF">RHO25_007356</name>
</gene>
<evidence type="ECO:0000256" key="10">
    <source>
        <dbReference type="ARBA" id="ARBA00048977"/>
    </source>
</evidence>
<dbReference type="PROSITE" id="PS50011">
    <property type="entry name" value="PROTEIN_KINASE_DOM"/>
    <property type="match status" value="1"/>
</dbReference>
<feature type="domain" description="Protein kinase" evidence="13">
    <location>
        <begin position="196"/>
        <end position="611"/>
    </location>
</feature>
<dbReference type="Gene3D" id="1.10.510.10">
    <property type="entry name" value="Transferase(Phosphotransferase) domain 1"/>
    <property type="match status" value="1"/>
</dbReference>
<dbReference type="PANTHER" id="PTHR11042">
    <property type="entry name" value="EUKARYOTIC TRANSLATION INITIATION FACTOR 2-ALPHA KINASE EIF2-ALPHA KINASE -RELATED"/>
    <property type="match status" value="1"/>
</dbReference>
<protein>
    <recommendedName>
        <fullName evidence="1">non-specific serine/threonine protein kinase</fullName>
        <ecNumber evidence="1">2.7.11.1</ecNumber>
    </recommendedName>
</protein>
<dbReference type="SMART" id="SM00220">
    <property type="entry name" value="S_TKc"/>
    <property type="match status" value="1"/>
</dbReference>
<evidence type="ECO:0000256" key="1">
    <source>
        <dbReference type="ARBA" id="ARBA00012513"/>
    </source>
</evidence>
<dbReference type="Gene3D" id="3.30.200.20">
    <property type="entry name" value="Phosphorylase Kinase, domain 1"/>
    <property type="match status" value="1"/>
</dbReference>
<evidence type="ECO:0000313" key="15">
    <source>
        <dbReference type="EMBL" id="WPB02720.1"/>
    </source>
</evidence>
<keyword evidence="17" id="KW-1185">Reference proteome</keyword>
<evidence type="ECO:0000256" key="5">
    <source>
        <dbReference type="ARBA" id="ARBA00022777"/>
    </source>
</evidence>
<dbReference type="EMBL" id="CP134188">
    <property type="protein sequence ID" value="WPB02720.1"/>
    <property type="molecule type" value="Genomic_DNA"/>
</dbReference>
<reference evidence="14 16" key="1">
    <citation type="submission" date="2015-10" db="EMBL/GenBank/DDBJ databases">
        <title>The cercosporin biosynthetic gene cluster was horizontally transferred to several fungal lineages and shown to be expanded in Cercospora beticola based on microsynteny with recipient genomes.</title>
        <authorList>
            <person name="De Jonge R."/>
            <person name="Ebert M.K."/>
            <person name="Suttle J.C."/>
            <person name="Jurick Ii W.M."/>
            <person name="Secor G.A."/>
            <person name="Thomma B.P."/>
            <person name="Van De Peer Y."/>
            <person name="Bolton M.D."/>
        </authorList>
    </citation>
    <scope>NUCLEOTIDE SEQUENCE [LARGE SCALE GENOMIC DNA]</scope>
    <source>
        <strain evidence="14 16">09-40</strain>
    </source>
</reference>
<dbReference type="EMBL" id="LKMD01000108">
    <property type="protein sequence ID" value="PIA89566.1"/>
    <property type="molecule type" value="Genomic_DNA"/>
</dbReference>
<keyword evidence="7" id="KW-0652">Protein synthesis inhibitor</keyword>
<dbReference type="GO" id="GO:0005634">
    <property type="term" value="C:nucleus"/>
    <property type="evidence" value="ECO:0007669"/>
    <property type="project" value="TreeGrafter"/>
</dbReference>
<dbReference type="OrthoDB" id="1405469at2759"/>
<feature type="compositionally biased region" description="Acidic residues" evidence="12">
    <location>
        <begin position="18"/>
        <end position="27"/>
    </location>
</feature>
<evidence type="ECO:0000256" key="12">
    <source>
        <dbReference type="SAM" id="MobiDB-lite"/>
    </source>
</evidence>
<dbReference type="Proteomes" id="UP001302367">
    <property type="component" value="Chromosome 5"/>
</dbReference>
<evidence type="ECO:0000313" key="14">
    <source>
        <dbReference type="EMBL" id="PIA89566.1"/>
    </source>
</evidence>
<dbReference type="PROSITE" id="PS00108">
    <property type="entry name" value="PROTEIN_KINASE_ST"/>
    <property type="match status" value="1"/>
</dbReference>
<name>A0A2G5HAJ1_CERBT</name>
<evidence type="ECO:0000256" key="6">
    <source>
        <dbReference type="ARBA" id="ARBA00022840"/>
    </source>
</evidence>
<feature type="binding site" evidence="11">
    <location>
        <position position="226"/>
    </location>
    <ligand>
        <name>ATP</name>
        <dbReference type="ChEBI" id="CHEBI:30616"/>
    </ligand>
</feature>
<dbReference type="InterPro" id="IPR000719">
    <property type="entry name" value="Prot_kinase_dom"/>
</dbReference>
<evidence type="ECO:0000256" key="2">
    <source>
        <dbReference type="ARBA" id="ARBA00022527"/>
    </source>
</evidence>
<reference evidence="15 17" key="2">
    <citation type="submission" date="2023-09" db="EMBL/GenBank/DDBJ databases">
        <title>Complete-Gapless Cercospora beticola genome.</title>
        <authorList>
            <person name="Wyatt N.A."/>
            <person name="Spanner R.E."/>
            <person name="Bolton M.D."/>
        </authorList>
    </citation>
    <scope>NUCLEOTIDE SEQUENCE [LARGE SCALE GENOMIC DNA]</scope>
    <source>
        <strain evidence="15">Cb09-40</strain>
    </source>
</reference>
<dbReference type="InterPro" id="IPR011009">
    <property type="entry name" value="Kinase-like_dom_sf"/>
</dbReference>
<dbReference type="InterPro" id="IPR008271">
    <property type="entry name" value="Ser/Thr_kinase_AS"/>
</dbReference>
<comment type="catalytic activity">
    <reaction evidence="10">
        <text>L-seryl-[protein] + ATP = O-phospho-L-seryl-[protein] + ADP + H(+)</text>
        <dbReference type="Rhea" id="RHEA:17989"/>
        <dbReference type="Rhea" id="RHEA-COMP:9863"/>
        <dbReference type="Rhea" id="RHEA-COMP:11604"/>
        <dbReference type="ChEBI" id="CHEBI:15378"/>
        <dbReference type="ChEBI" id="CHEBI:29999"/>
        <dbReference type="ChEBI" id="CHEBI:30616"/>
        <dbReference type="ChEBI" id="CHEBI:83421"/>
        <dbReference type="ChEBI" id="CHEBI:456216"/>
        <dbReference type="EC" id="2.7.11.1"/>
    </reaction>
    <physiologicalReaction direction="left-to-right" evidence="10">
        <dbReference type="Rhea" id="RHEA:17990"/>
    </physiologicalReaction>
</comment>
<feature type="compositionally biased region" description="Low complexity" evidence="12">
    <location>
        <begin position="7"/>
        <end position="17"/>
    </location>
</feature>
<dbReference type="InterPro" id="IPR017441">
    <property type="entry name" value="Protein_kinase_ATP_BS"/>
</dbReference>
<dbReference type="Proteomes" id="UP000230605">
    <property type="component" value="Chromosome 5"/>
</dbReference>
<comment type="similarity">
    <text evidence="8">Belongs to the protein kinase superfamily. Ser/Thr protein kinase family. GCN2 subfamily.</text>
</comment>
<evidence type="ECO:0000256" key="3">
    <source>
        <dbReference type="ARBA" id="ARBA00022679"/>
    </source>
</evidence>
<accession>A0A2G5HAJ1</accession>
<keyword evidence="5 14" id="KW-0418">Kinase</keyword>
<dbReference type="SUPFAM" id="SSF56112">
    <property type="entry name" value="Protein kinase-like (PK-like)"/>
    <property type="match status" value="1"/>
</dbReference>
<keyword evidence="6 11" id="KW-0067">ATP-binding</keyword>
<comment type="catalytic activity">
    <reaction evidence="9">
        <text>L-threonyl-[protein] + ATP = O-phospho-L-threonyl-[protein] + ADP + H(+)</text>
        <dbReference type="Rhea" id="RHEA:46608"/>
        <dbReference type="Rhea" id="RHEA-COMP:11060"/>
        <dbReference type="Rhea" id="RHEA-COMP:11605"/>
        <dbReference type="ChEBI" id="CHEBI:15378"/>
        <dbReference type="ChEBI" id="CHEBI:30013"/>
        <dbReference type="ChEBI" id="CHEBI:30616"/>
        <dbReference type="ChEBI" id="CHEBI:61977"/>
        <dbReference type="ChEBI" id="CHEBI:456216"/>
        <dbReference type="EC" id="2.7.11.1"/>
    </reaction>
    <physiologicalReaction direction="left-to-right" evidence="9">
        <dbReference type="Rhea" id="RHEA:46609"/>
    </physiologicalReaction>
</comment>
<evidence type="ECO:0000256" key="7">
    <source>
        <dbReference type="ARBA" id="ARBA00023193"/>
    </source>
</evidence>
<keyword evidence="2" id="KW-0723">Serine/threonine-protein kinase</keyword>
<sequence length="611" mass="66656">MSKFFRSGASSGSSSSESSEDETEEVSLEVSRNNSQHVDDGLSLDALAIDRPRNGSATQTREMLIHALLEQNARDRVLKQRERAGKSVNDKTAIERETREQYHNMVEGLSKYNVVSHGLDDDHHAAMRQRIGEGLDRMASTPQSSAPGAVPAATQLLLTDAMPRGRVFEPGSPASLLDNVALGISPQVQSRYIQDFEEISVLGKGGFGEVYQVRHKLDNCVYAVKKIPIRDSTVRRIATGGKAALDELLAEVRSLSKLQHPNVVRYHNSWVEWTTRSAFAASSSEVHHQENRSVVSGAEEFSSLDALERVRTQSDTNEDIGFTFDLSQSKKSAVATEADVEFEGHATSFELTCSVTDLTNGAILATEPTLALHLQMSVHPMTLAEFLAPPQTDTLAKPLAHCFHMEPSIRILLALLDGVEYLHAEGIVHRDLKPANIFLRHEGNPRGMHGCVDLSSCSDCRQGGTINPGTLSVCIGDFGLVTQIAEPEAPPSPAVTAVGTEIYRPTSATSPASPRLDIFALGIVACELLCKFGTQMERRETLQALRKGSFPQKFASCAGRHSAKIKECVAAMLSDDVGAIPDLKRRLSDLLEQQQPQKIIDSKEAQRRSST</sequence>
<dbReference type="EC" id="2.7.11.1" evidence="1"/>
<dbReference type="GO" id="GO:0017148">
    <property type="term" value="P:negative regulation of translation"/>
    <property type="evidence" value="ECO:0007669"/>
    <property type="project" value="UniProtKB-KW"/>
</dbReference>
<dbReference type="GO" id="GO:0005737">
    <property type="term" value="C:cytoplasm"/>
    <property type="evidence" value="ECO:0007669"/>
    <property type="project" value="TreeGrafter"/>
</dbReference>
<organism evidence="14 16">
    <name type="scientific">Cercospora beticola</name>
    <name type="common">Sugarbeet leaf spot fungus</name>
    <dbReference type="NCBI Taxonomy" id="122368"/>
    <lineage>
        <taxon>Eukaryota</taxon>
        <taxon>Fungi</taxon>
        <taxon>Dikarya</taxon>
        <taxon>Ascomycota</taxon>
        <taxon>Pezizomycotina</taxon>
        <taxon>Dothideomycetes</taxon>
        <taxon>Dothideomycetidae</taxon>
        <taxon>Mycosphaerellales</taxon>
        <taxon>Mycosphaerellaceae</taxon>
        <taxon>Cercospora</taxon>
    </lineage>
</organism>
<evidence type="ECO:0000256" key="11">
    <source>
        <dbReference type="PROSITE-ProRule" id="PRU10141"/>
    </source>
</evidence>
<keyword evidence="4 11" id="KW-0547">Nucleotide-binding</keyword>